<organism evidence="2">
    <name type="scientific">Lotharella oceanica</name>
    <dbReference type="NCBI Taxonomy" id="641309"/>
    <lineage>
        <taxon>Eukaryota</taxon>
        <taxon>Sar</taxon>
        <taxon>Rhizaria</taxon>
        <taxon>Cercozoa</taxon>
        <taxon>Chlorarachniophyceae</taxon>
        <taxon>Lotharella</taxon>
    </lineage>
</organism>
<dbReference type="EMBL" id="HBHP01014929">
    <property type="protein sequence ID" value="CAD9762685.1"/>
    <property type="molecule type" value="Transcribed_RNA"/>
</dbReference>
<keyword evidence="1" id="KW-0472">Membrane</keyword>
<evidence type="ECO:0000256" key="1">
    <source>
        <dbReference type="SAM" id="Phobius"/>
    </source>
</evidence>
<name>A0A7S2X9Z4_9EUKA</name>
<sequence length="203" mass="22852">MWSVARRTAVAARVTLRRKHPYLAPSRGLFDRQWFEPDEGLLDETPTTLYSNLRPIRTPIMAALTMSNFCFFAWFLDSSGIPGHYIEEMPYSGVMGIFGAAGSGGLLAGNIRNRNSNVAQIKLHSSGILQMSWHTLSGGLRDKFIPIEYLKIAKQTDQNKDSEYLHFKVPYDRGSYSIDRKGVFIEAQKCKEIFGPHCSSLDA</sequence>
<feature type="transmembrane region" description="Helical" evidence="1">
    <location>
        <begin position="60"/>
        <end position="77"/>
    </location>
</feature>
<gene>
    <name evidence="2" type="ORF">LSP00402_LOCUS9289</name>
</gene>
<protein>
    <submittedName>
        <fullName evidence="2">Uncharacterized protein</fullName>
    </submittedName>
</protein>
<accession>A0A7S2X9Z4</accession>
<feature type="transmembrane region" description="Helical" evidence="1">
    <location>
        <begin position="89"/>
        <end position="108"/>
    </location>
</feature>
<proteinExistence type="predicted"/>
<keyword evidence="1" id="KW-0812">Transmembrane</keyword>
<keyword evidence="1" id="KW-1133">Transmembrane helix</keyword>
<dbReference type="AlphaFoldDB" id="A0A7S2X9Z4"/>
<evidence type="ECO:0000313" key="2">
    <source>
        <dbReference type="EMBL" id="CAD9762685.1"/>
    </source>
</evidence>
<reference evidence="2" key="1">
    <citation type="submission" date="2021-01" db="EMBL/GenBank/DDBJ databases">
        <authorList>
            <person name="Corre E."/>
            <person name="Pelletier E."/>
            <person name="Niang G."/>
            <person name="Scheremetjew M."/>
            <person name="Finn R."/>
            <person name="Kale V."/>
            <person name="Holt S."/>
            <person name="Cochrane G."/>
            <person name="Meng A."/>
            <person name="Brown T."/>
            <person name="Cohen L."/>
        </authorList>
    </citation>
    <scope>NUCLEOTIDE SEQUENCE</scope>
    <source>
        <strain evidence="2">CCMP622</strain>
    </source>
</reference>